<name>A0A8J6U225_9FLAO</name>
<dbReference type="EMBL" id="JACVEL010000003">
    <property type="protein sequence ID" value="MBC9811980.1"/>
    <property type="molecule type" value="Genomic_DNA"/>
</dbReference>
<feature type="signal peptide" evidence="1">
    <location>
        <begin position="1"/>
        <end position="18"/>
    </location>
</feature>
<organism evidence="2 3">
    <name type="scientific">Taishania pollutisoli</name>
    <dbReference type="NCBI Taxonomy" id="2766479"/>
    <lineage>
        <taxon>Bacteria</taxon>
        <taxon>Pseudomonadati</taxon>
        <taxon>Bacteroidota</taxon>
        <taxon>Flavobacteriia</taxon>
        <taxon>Flavobacteriales</taxon>
        <taxon>Crocinitomicaceae</taxon>
        <taxon>Taishania</taxon>
    </lineage>
</organism>
<gene>
    <name evidence="2" type="ORF">H9Y05_05760</name>
</gene>
<accession>A0A8J6U225</accession>
<protein>
    <submittedName>
        <fullName evidence="2">Uncharacterized protein</fullName>
    </submittedName>
</protein>
<dbReference type="AlphaFoldDB" id="A0A8J6U225"/>
<reference evidence="2" key="1">
    <citation type="submission" date="2020-09" db="EMBL/GenBank/DDBJ databases">
        <title>Taishania pollutisoli gen. nov., sp. nov., Isolated from Tetrabromobisphenol A-Contaminated Soil.</title>
        <authorList>
            <person name="Chen Q."/>
        </authorList>
    </citation>
    <scope>NUCLEOTIDE SEQUENCE</scope>
    <source>
        <strain evidence="2">CZZ-1</strain>
    </source>
</reference>
<dbReference type="Proteomes" id="UP000652681">
    <property type="component" value="Unassembled WGS sequence"/>
</dbReference>
<evidence type="ECO:0000256" key="1">
    <source>
        <dbReference type="SAM" id="SignalP"/>
    </source>
</evidence>
<comment type="caution">
    <text evidence="2">The sequence shown here is derived from an EMBL/GenBank/DDBJ whole genome shotgun (WGS) entry which is preliminary data.</text>
</comment>
<keyword evidence="3" id="KW-1185">Reference proteome</keyword>
<evidence type="ECO:0000313" key="2">
    <source>
        <dbReference type="EMBL" id="MBC9811980.1"/>
    </source>
</evidence>
<proteinExistence type="predicted"/>
<evidence type="ECO:0000313" key="3">
    <source>
        <dbReference type="Proteomes" id="UP000652681"/>
    </source>
</evidence>
<dbReference type="RefSeq" id="WP_163490266.1">
    <property type="nucleotide sequence ID" value="NZ_JACVEL010000003.1"/>
</dbReference>
<feature type="chain" id="PRO_5035204949" evidence="1">
    <location>
        <begin position="19"/>
        <end position="155"/>
    </location>
</feature>
<sequence length="155" mass="17584">MKSLLILLFLFGSSLLMAQKEKIEIDKKTEVVSVDGTSVFILEGQNIGNTQILKDLNGQRLAVFQVMDYYDSRYISSSNSKGRVAYFDVTFLNETLDKCEIPVNGFKKQLAKYILDYNLVNGNALDENAVRQFVAIHGMKFSEEKNRSTTIIIVR</sequence>
<keyword evidence="1" id="KW-0732">Signal</keyword>